<dbReference type="PANTHER" id="PTHR11937">
    <property type="entry name" value="ACTIN"/>
    <property type="match status" value="1"/>
</dbReference>
<organism evidence="1">
    <name type="scientific">uncultured organism</name>
    <dbReference type="NCBI Taxonomy" id="155900"/>
    <lineage>
        <taxon>unclassified sequences</taxon>
        <taxon>environmental samples</taxon>
    </lineage>
</organism>
<dbReference type="Gene3D" id="3.30.420.40">
    <property type="match status" value="3"/>
</dbReference>
<name>A0A0F6PZY4_9ZZZZ</name>
<protein>
    <submittedName>
        <fullName evidence="1">Putative actin-related protein</fullName>
    </submittedName>
</protein>
<dbReference type="SMART" id="SM00268">
    <property type="entry name" value="ACTIN"/>
    <property type="match status" value="1"/>
</dbReference>
<proteinExistence type="predicted"/>
<evidence type="ECO:0000313" key="1">
    <source>
        <dbReference type="EMBL" id="AKC94957.1"/>
    </source>
</evidence>
<dbReference type="EMBL" id="KP869686">
    <property type="protein sequence ID" value="AKC94957.1"/>
    <property type="molecule type" value="Genomic_DNA"/>
</dbReference>
<sequence>MNSINNSNLPPIVIENGSFFTRCGFVGEDNPNNIYRTNLLHSKTQFTQNFQKLYINPSSYYVVILKDTGTSNEEISEEADILFNDFNIKACAFGNSQTAILSNWAHGYNGLIIDIGYKNSICAPIINGKPRMDLFENLIIAGKTIENHILEDLKAENDSISNDVIQRNREQILSYLKKKHYYFECQKGDFEYQDIKKRKLKKFFELNDEIVGKIDINLPEPILPEDLLLKNQDANSISLTDLVIKVVNNCLLDIGAKKLERIIFCGGGSQVLGLRSFLIHQILKSTDLQKSIEKYEVGIKNVPPKESIISSWLGGSILFSSSYSKKFFISKQNYTNKNRTINFIDEELAAGIKNHKI</sequence>
<dbReference type="InterPro" id="IPR004000">
    <property type="entry name" value="Actin"/>
</dbReference>
<dbReference type="Pfam" id="PF00022">
    <property type="entry name" value="Actin"/>
    <property type="match status" value="1"/>
</dbReference>
<dbReference type="InterPro" id="IPR043129">
    <property type="entry name" value="ATPase_NBD"/>
</dbReference>
<dbReference type="Gene3D" id="3.90.640.10">
    <property type="entry name" value="Actin, Chain A, domain 4"/>
    <property type="match status" value="1"/>
</dbReference>
<dbReference type="AlphaFoldDB" id="A0A0F6PZY4"/>
<accession>A0A0F6PZY4</accession>
<reference evidence="1" key="1">
    <citation type="journal article" date="2015" name="Nature">
        <title>Complex archaea that bridge the gap between prokaryotes and eukaryotes.</title>
        <authorList>
            <person name="Spang A."/>
            <person name="Saw J.H."/>
            <person name="Jorgensen S.L."/>
            <person name="Zaremba-Niedzwiedzka K."/>
            <person name="Martijn J."/>
            <person name="Lind A.E."/>
            <person name="van Eijk R."/>
            <person name="Schleper C."/>
            <person name="Guy L."/>
            <person name="Ettema T.J."/>
        </authorList>
    </citation>
    <scope>NUCLEOTIDE SEQUENCE</scope>
</reference>
<dbReference type="SUPFAM" id="SSF53067">
    <property type="entry name" value="Actin-like ATPase domain"/>
    <property type="match status" value="2"/>
</dbReference>